<evidence type="ECO:0000256" key="2">
    <source>
        <dbReference type="ARBA" id="ARBA00005201"/>
    </source>
</evidence>
<keyword evidence="5 14" id="KW-0808">Transferase</keyword>
<comment type="caution">
    <text evidence="16">The sequence shown here is derived from an EMBL/GenBank/DDBJ whole genome shotgun (WGS) entry which is preliminary data.</text>
</comment>
<protein>
    <recommendedName>
        <fullName evidence="14">Riboflavin biosynthesis protein</fullName>
    </recommendedName>
    <domain>
        <recommendedName>
            <fullName evidence="14">Riboflavin kinase</fullName>
            <ecNumber evidence="14">2.7.1.26</ecNumber>
        </recommendedName>
        <alternativeName>
            <fullName evidence="14">Flavokinase</fullName>
        </alternativeName>
    </domain>
    <domain>
        <recommendedName>
            <fullName evidence="14">FMN adenylyltransferase</fullName>
            <ecNumber evidence="14">2.7.7.2</ecNumber>
        </recommendedName>
        <alternativeName>
            <fullName evidence="14">FAD pyrophosphorylase</fullName>
        </alternativeName>
        <alternativeName>
            <fullName evidence="14">FAD synthase</fullName>
        </alternativeName>
    </domain>
</protein>
<keyword evidence="9 14" id="KW-0274">FAD</keyword>
<keyword evidence="11" id="KW-0511">Multifunctional enzyme</keyword>
<evidence type="ECO:0000256" key="6">
    <source>
        <dbReference type="ARBA" id="ARBA00022695"/>
    </source>
</evidence>
<dbReference type="GO" id="GO:0006747">
    <property type="term" value="P:FAD biosynthetic process"/>
    <property type="evidence" value="ECO:0007669"/>
    <property type="project" value="UniProtKB-UniRule"/>
</dbReference>
<comment type="catalytic activity">
    <reaction evidence="13 14">
        <text>FMN + ATP + H(+) = FAD + diphosphate</text>
        <dbReference type="Rhea" id="RHEA:17237"/>
        <dbReference type="ChEBI" id="CHEBI:15378"/>
        <dbReference type="ChEBI" id="CHEBI:30616"/>
        <dbReference type="ChEBI" id="CHEBI:33019"/>
        <dbReference type="ChEBI" id="CHEBI:57692"/>
        <dbReference type="ChEBI" id="CHEBI:58210"/>
        <dbReference type="EC" id="2.7.7.2"/>
    </reaction>
</comment>
<dbReference type="PIRSF" id="PIRSF004491">
    <property type="entry name" value="FAD_Synth"/>
    <property type="match status" value="1"/>
</dbReference>
<evidence type="ECO:0000256" key="5">
    <source>
        <dbReference type="ARBA" id="ARBA00022679"/>
    </source>
</evidence>
<comment type="catalytic activity">
    <reaction evidence="12 14">
        <text>riboflavin + ATP = FMN + ADP + H(+)</text>
        <dbReference type="Rhea" id="RHEA:14357"/>
        <dbReference type="ChEBI" id="CHEBI:15378"/>
        <dbReference type="ChEBI" id="CHEBI:30616"/>
        <dbReference type="ChEBI" id="CHEBI:57986"/>
        <dbReference type="ChEBI" id="CHEBI:58210"/>
        <dbReference type="ChEBI" id="CHEBI:456216"/>
        <dbReference type="EC" id="2.7.1.26"/>
    </reaction>
</comment>
<evidence type="ECO:0000256" key="13">
    <source>
        <dbReference type="ARBA" id="ARBA00049494"/>
    </source>
</evidence>
<dbReference type="GO" id="GO:0009231">
    <property type="term" value="P:riboflavin biosynthetic process"/>
    <property type="evidence" value="ECO:0007669"/>
    <property type="project" value="InterPro"/>
</dbReference>
<dbReference type="SMART" id="SM00904">
    <property type="entry name" value="Flavokinase"/>
    <property type="match status" value="1"/>
</dbReference>
<dbReference type="InterPro" id="IPR002606">
    <property type="entry name" value="Riboflavin_kinase_bac"/>
</dbReference>
<evidence type="ECO:0000256" key="14">
    <source>
        <dbReference type="PIRNR" id="PIRNR004491"/>
    </source>
</evidence>
<reference evidence="16" key="1">
    <citation type="journal article" date="2020" name="mSystems">
        <title>Genome- and Community-Level Interaction Insights into Carbon Utilization and Element Cycling Functions of Hydrothermarchaeota in Hydrothermal Sediment.</title>
        <authorList>
            <person name="Zhou Z."/>
            <person name="Liu Y."/>
            <person name="Xu W."/>
            <person name="Pan J."/>
            <person name="Luo Z.H."/>
            <person name="Li M."/>
        </authorList>
    </citation>
    <scope>NUCLEOTIDE SEQUENCE [LARGE SCALE GENOMIC DNA]</scope>
    <source>
        <strain evidence="16">SpSt-69</strain>
    </source>
</reference>
<name>A0A7V3ZZI0_UNCW3</name>
<evidence type="ECO:0000256" key="7">
    <source>
        <dbReference type="ARBA" id="ARBA00022741"/>
    </source>
</evidence>
<comment type="pathway">
    <text evidence="1 14">Cofactor biosynthesis; FAD biosynthesis; FAD from FMN: step 1/1.</text>
</comment>
<keyword evidence="10 14" id="KW-0067">ATP-binding</keyword>
<dbReference type="EMBL" id="DTDJ01000050">
    <property type="protein sequence ID" value="HGL18276.1"/>
    <property type="molecule type" value="Genomic_DNA"/>
</dbReference>
<dbReference type="NCBIfam" id="NF004162">
    <property type="entry name" value="PRK05627.1-5"/>
    <property type="match status" value="1"/>
</dbReference>
<keyword evidence="4 14" id="KW-0288">FMN</keyword>
<dbReference type="PANTHER" id="PTHR22749">
    <property type="entry name" value="RIBOFLAVIN KINASE/FMN ADENYLYLTRANSFERASE"/>
    <property type="match status" value="1"/>
</dbReference>
<dbReference type="InterPro" id="IPR015864">
    <property type="entry name" value="FAD_synthase"/>
</dbReference>
<dbReference type="GO" id="GO:0003919">
    <property type="term" value="F:FMN adenylyltransferase activity"/>
    <property type="evidence" value="ECO:0007669"/>
    <property type="project" value="UniProtKB-UniRule"/>
</dbReference>
<evidence type="ECO:0000256" key="8">
    <source>
        <dbReference type="ARBA" id="ARBA00022777"/>
    </source>
</evidence>
<dbReference type="Pfam" id="PF06574">
    <property type="entry name" value="FAD_syn"/>
    <property type="match status" value="1"/>
</dbReference>
<accession>A0A7V3ZZI0</accession>
<feature type="domain" description="Riboflavin kinase" evidence="15">
    <location>
        <begin position="168"/>
        <end position="292"/>
    </location>
</feature>
<evidence type="ECO:0000259" key="15">
    <source>
        <dbReference type="SMART" id="SM00904"/>
    </source>
</evidence>
<keyword evidence="3 14" id="KW-0285">Flavoprotein</keyword>
<dbReference type="UniPathway" id="UPA00277">
    <property type="reaction ID" value="UER00407"/>
</dbReference>
<dbReference type="UniPathway" id="UPA00276">
    <property type="reaction ID" value="UER00406"/>
</dbReference>
<dbReference type="GO" id="GO:0009398">
    <property type="term" value="P:FMN biosynthetic process"/>
    <property type="evidence" value="ECO:0007669"/>
    <property type="project" value="UniProtKB-UniRule"/>
</dbReference>
<evidence type="ECO:0000256" key="3">
    <source>
        <dbReference type="ARBA" id="ARBA00022630"/>
    </source>
</evidence>
<dbReference type="InterPro" id="IPR015865">
    <property type="entry name" value="Riboflavin_kinase_bac/euk"/>
</dbReference>
<sequence>MKNTCITVGTFDGVHIAHREIIVTTLKISAAFNFEPLVLVLNYPPKFNLLNSDRFLITTDEEKMSLLRELSNGRVEVLDFTKEIELLEPEEFLSFLKERYYARHLVVGFNHTFGKGRKGDVSYLSKTIENFDLFVTVVPPIKVENNIVSSSFIRSLLYSGNVKLAAKCLSRFYSVSGIVVKGAGIARELGFRTINLEIPDKKIVPKKGVYAVIVSLGGKNFPGACYIGESPTLGLSRFSVEVHLINFEGDVYGELATVQFVDFLREDIKFPSVEDLKNQISKDIAASNKLISQFL</sequence>
<evidence type="ECO:0000256" key="4">
    <source>
        <dbReference type="ARBA" id="ARBA00022643"/>
    </source>
</evidence>
<dbReference type="CDD" id="cd02064">
    <property type="entry name" value="FAD_synthetase_N"/>
    <property type="match status" value="1"/>
</dbReference>
<dbReference type="Pfam" id="PF01687">
    <property type="entry name" value="Flavokinase"/>
    <property type="match status" value="1"/>
</dbReference>
<dbReference type="Gene3D" id="3.40.50.620">
    <property type="entry name" value="HUPs"/>
    <property type="match status" value="1"/>
</dbReference>
<evidence type="ECO:0000256" key="12">
    <source>
        <dbReference type="ARBA" id="ARBA00047880"/>
    </source>
</evidence>
<dbReference type="InterPro" id="IPR023465">
    <property type="entry name" value="Riboflavin_kinase_dom_sf"/>
</dbReference>
<comment type="similarity">
    <text evidence="14">Belongs to the ribF family.</text>
</comment>
<keyword evidence="6 14" id="KW-0548">Nucleotidyltransferase</keyword>
<evidence type="ECO:0000256" key="1">
    <source>
        <dbReference type="ARBA" id="ARBA00004726"/>
    </source>
</evidence>
<organism evidence="16">
    <name type="scientific">candidate division WOR-3 bacterium</name>
    <dbReference type="NCBI Taxonomy" id="2052148"/>
    <lineage>
        <taxon>Bacteria</taxon>
        <taxon>Bacteria division WOR-3</taxon>
    </lineage>
</organism>
<evidence type="ECO:0000256" key="10">
    <source>
        <dbReference type="ARBA" id="ARBA00022840"/>
    </source>
</evidence>
<dbReference type="PANTHER" id="PTHR22749:SF6">
    <property type="entry name" value="RIBOFLAVIN KINASE"/>
    <property type="match status" value="1"/>
</dbReference>
<dbReference type="NCBIfam" id="TIGR00083">
    <property type="entry name" value="ribF"/>
    <property type="match status" value="1"/>
</dbReference>
<evidence type="ECO:0000256" key="9">
    <source>
        <dbReference type="ARBA" id="ARBA00022827"/>
    </source>
</evidence>
<evidence type="ECO:0000256" key="11">
    <source>
        <dbReference type="ARBA" id="ARBA00023268"/>
    </source>
</evidence>
<gene>
    <name evidence="16" type="ORF">ENU66_08120</name>
</gene>
<dbReference type="GO" id="GO:0005524">
    <property type="term" value="F:ATP binding"/>
    <property type="evidence" value="ECO:0007669"/>
    <property type="project" value="UniProtKB-UniRule"/>
</dbReference>
<dbReference type="GO" id="GO:0008531">
    <property type="term" value="F:riboflavin kinase activity"/>
    <property type="evidence" value="ECO:0007669"/>
    <property type="project" value="UniProtKB-UniRule"/>
</dbReference>
<dbReference type="AlphaFoldDB" id="A0A7V3ZZI0"/>
<dbReference type="EC" id="2.7.7.2" evidence="14"/>
<dbReference type="InterPro" id="IPR014729">
    <property type="entry name" value="Rossmann-like_a/b/a_fold"/>
</dbReference>
<proteinExistence type="inferred from homology"/>
<evidence type="ECO:0000313" key="16">
    <source>
        <dbReference type="EMBL" id="HGL18276.1"/>
    </source>
</evidence>
<keyword evidence="8 14" id="KW-0418">Kinase</keyword>
<keyword evidence="7 14" id="KW-0547">Nucleotide-binding</keyword>
<dbReference type="Gene3D" id="2.40.30.30">
    <property type="entry name" value="Riboflavin kinase-like"/>
    <property type="match status" value="1"/>
</dbReference>
<dbReference type="SUPFAM" id="SSF82114">
    <property type="entry name" value="Riboflavin kinase-like"/>
    <property type="match status" value="1"/>
</dbReference>
<dbReference type="InterPro" id="IPR023468">
    <property type="entry name" value="Riboflavin_kinase"/>
</dbReference>
<dbReference type="EC" id="2.7.1.26" evidence="14"/>
<comment type="pathway">
    <text evidence="2 14">Cofactor biosynthesis; FMN biosynthesis; FMN from riboflavin (ATP route): step 1/1.</text>
</comment>
<dbReference type="SUPFAM" id="SSF52374">
    <property type="entry name" value="Nucleotidylyl transferase"/>
    <property type="match status" value="1"/>
</dbReference>